<comment type="caution">
    <text evidence="8">The sequence shown here is derived from an EMBL/GenBank/DDBJ whole genome shotgun (WGS) entry which is preliminary data.</text>
</comment>
<keyword evidence="4 5" id="KW-0648">Protein biosynthesis</keyword>
<dbReference type="SUPFAM" id="SSF50486">
    <property type="entry name" value="FMT C-terminal domain-like"/>
    <property type="match status" value="1"/>
</dbReference>
<dbReference type="InterPro" id="IPR002376">
    <property type="entry name" value="Formyl_transf_N"/>
</dbReference>
<evidence type="ECO:0000256" key="5">
    <source>
        <dbReference type="HAMAP-Rule" id="MF_00182"/>
    </source>
</evidence>
<dbReference type="Pfam" id="PF02911">
    <property type="entry name" value="Formyl_trans_C"/>
    <property type="match status" value="1"/>
</dbReference>
<dbReference type="SUPFAM" id="SSF53328">
    <property type="entry name" value="Formyltransferase"/>
    <property type="match status" value="1"/>
</dbReference>
<dbReference type="Pfam" id="PF00551">
    <property type="entry name" value="Formyl_trans_N"/>
    <property type="match status" value="1"/>
</dbReference>
<dbReference type="RefSeq" id="WP_382395310.1">
    <property type="nucleotide sequence ID" value="NZ_JBHTCQ010000002.1"/>
</dbReference>
<proteinExistence type="inferred from homology"/>
<sequence length="318" mass="32876">MRLLFAGTPEVALPSLRALLDSDHEVVGVLTRPDARRGRGRSLHPSPVAELARAEGLEVLTPHSLREEEVAARIAQLAPDAALVVAYGGLVPPALLDVPTHGWLNLHFSLLPAWRGAAPVQRALIAGDDVTGASVFRLEAGLDTGPVLGALTETVRARDTAGDLLGRLAVSGAALLLSVVDGLAAGTARARPQPTEGVSLAPKLEAAEARVRWAEPALAIDRLVRGCTPAPGAWTTLPDGTRVKLGPVDPRPDVTDLSPGEVRAERRAVLVGTGSHAVALDQVAPAGRSWMAADAWARGARLEPGTVLGGAPGEGGRP</sequence>
<evidence type="ECO:0000256" key="1">
    <source>
        <dbReference type="ARBA" id="ARBA00010699"/>
    </source>
</evidence>
<dbReference type="InterPro" id="IPR011034">
    <property type="entry name" value="Formyl_transferase-like_C_sf"/>
</dbReference>
<feature type="domain" description="Formyl transferase C-terminal" evidence="7">
    <location>
        <begin position="203"/>
        <end position="300"/>
    </location>
</feature>
<comment type="similarity">
    <text evidence="1 5">Belongs to the Fmt family.</text>
</comment>
<accession>A0ABW2QAC3</accession>
<dbReference type="EC" id="2.1.2.9" evidence="2 5"/>
<evidence type="ECO:0000313" key="9">
    <source>
        <dbReference type="Proteomes" id="UP001596455"/>
    </source>
</evidence>
<feature type="binding site" evidence="5">
    <location>
        <begin position="109"/>
        <end position="112"/>
    </location>
    <ligand>
        <name>(6S)-5,6,7,8-tetrahydrofolate</name>
        <dbReference type="ChEBI" id="CHEBI:57453"/>
    </ligand>
</feature>
<dbReference type="EMBL" id="JBHTCQ010000002">
    <property type="protein sequence ID" value="MFC7406191.1"/>
    <property type="molecule type" value="Genomic_DNA"/>
</dbReference>
<dbReference type="Proteomes" id="UP001596455">
    <property type="component" value="Unassembled WGS sequence"/>
</dbReference>
<comment type="catalytic activity">
    <reaction evidence="5">
        <text>L-methionyl-tRNA(fMet) + (6R)-10-formyltetrahydrofolate = N-formyl-L-methionyl-tRNA(fMet) + (6S)-5,6,7,8-tetrahydrofolate + H(+)</text>
        <dbReference type="Rhea" id="RHEA:24380"/>
        <dbReference type="Rhea" id="RHEA-COMP:9952"/>
        <dbReference type="Rhea" id="RHEA-COMP:9953"/>
        <dbReference type="ChEBI" id="CHEBI:15378"/>
        <dbReference type="ChEBI" id="CHEBI:57453"/>
        <dbReference type="ChEBI" id="CHEBI:78530"/>
        <dbReference type="ChEBI" id="CHEBI:78844"/>
        <dbReference type="ChEBI" id="CHEBI:195366"/>
        <dbReference type="EC" id="2.1.2.9"/>
    </reaction>
</comment>
<keyword evidence="9" id="KW-1185">Reference proteome</keyword>
<dbReference type="CDD" id="cd08704">
    <property type="entry name" value="Met_tRNA_FMT_C"/>
    <property type="match status" value="1"/>
</dbReference>
<dbReference type="NCBIfam" id="TIGR00460">
    <property type="entry name" value="fmt"/>
    <property type="match status" value="1"/>
</dbReference>
<evidence type="ECO:0000256" key="2">
    <source>
        <dbReference type="ARBA" id="ARBA00012261"/>
    </source>
</evidence>
<evidence type="ECO:0000259" key="6">
    <source>
        <dbReference type="Pfam" id="PF00551"/>
    </source>
</evidence>
<dbReference type="Gene3D" id="3.40.50.12230">
    <property type="match status" value="1"/>
</dbReference>
<organism evidence="8 9">
    <name type="scientific">Georgenia alba</name>
    <dbReference type="NCBI Taxonomy" id="2233858"/>
    <lineage>
        <taxon>Bacteria</taxon>
        <taxon>Bacillati</taxon>
        <taxon>Actinomycetota</taxon>
        <taxon>Actinomycetes</taxon>
        <taxon>Micrococcales</taxon>
        <taxon>Bogoriellaceae</taxon>
        <taxon>Georgenia</taxon>
    </lineage>
</organism>
<evidence type="ECO:0000259" key="7">
    <source>
        <dbReference type="Pfam" id="PF02911"/>
    </source>
</evidence>
<dbReference type="CDD" id="cd08646">
    <property type="entry name" value="FMT_core_Met-tRNA-FMT_N"/>
    <property type="match status" value="1"/>
</dbReference>
<evidence type="ECO:0000313" key="8">
    <source>
        <dbReference type="EMBL" id="MFC7406191.1"/>
    </source>
</evidence>
<protein>
    <recommendedName>
        <fullName evidence="2 5">Methionyl-tRNA formyltransferase</fullName>
        <ecNumber evidence="2 5">2.1.2.9</ecNumber>
    </recommendedName>
</protein>
<dbReference type="PANTHER" id="PTHR11138:SF5">
    <property type="entry name" value="METHIONYL-TRNA FORMYLTRANSFERASE, MITOCHONDRIAL"/>
    <property type="match status" value="1"/>
</dbReference>
<dbReference type="HAMAP" id="MF_00182">
    <property type="entry name" value="Formyl_trans"/>
    <property type="match status" value="1"/>
</dbReference>
<reference evidence="9" key="1">
    <citation type="journal article" date="2019" name="Int. J. Syst. Evol. Microbiol.">
        <title>The Global Catalogue of Microorganisms (GCM) 10K type strain sequencing project: providing services to taxonomists for standard genome sequencing and annotation.</title>
        <authorList>
            <consortium name="The Broad Institute Genomics Platform"/>
            <consortium name="The Broad Institute Genome Sequencing Center for Infectious Disease"/>
            <person name="Wu L."/>
            <person name="Ma J."/>
        </authorList>
    </citation>
    <scope>NUCLEOTIDE SEQUENCE [LARGE SCALE GENOMIC DNA]</scope>
    <source>
        <strain evidence="9">JCM 1490</strain>
    </source>
</reference>
<keyword evidence="3 5" id="KW-0808">Transferase</keyword>
<evidence type="ECO:0000256" key="4">
    <source>
        <dbReference type="ARBA" id="ARBA00022917"/>
    </source>
</evidence>
<dbReference type="InterPro" id="IPR005793">
    <property type="entry name" value="Formyl_trans_C"/>
</dbReference>
<dbReference type="PANTHER" id="PTHR11138">
    <property type="entry name" value="METHIONYL-TRNA FORMYLTRANSFERASE"/>
    <property type="match status" value="1"/>
</dbReference>
<dbReference type="InterPro" id="IPR044135">
    <property type="entry name" value="Met-tRNA-FMT_C"/>
</dbReference>
<comment type="function">
    <text evidence="5">Attaches a formyl group to the free amino group of methionyl-tRNA(fMet). The formyl group appears to play a dual role in the initiator identity of N-formylmethionyl-tRNA by promoting its recognition by IF2 and preventing the misappropriation of this tRNA by the elongation apparatus.</text>
</comment>
<dbReference type="GO" id="GO:0004479">
    <property type="term" value="F:methionyl-tRNA formyltransferase activity"/>
    <property type="evidence" value="ECO:0007669"/>
    <property type="project" value="UniProtKB-EC"/>
</dbReference>
<gene>
    <name evidence="5 8" type="primary">fmt</name>
    <name evidence="8" type="ORF">ACFQQL_13815</name>
</gene>
<dbReference type="InterPro" id="IPR041711">
    <property type="entry name" value="Met-tRNA-FMT_N"/>
</dbReference>
<dbReference type="InterPro" id="IPR005794">
    <property type="entry name" value="Fmt"/>
</dbReference>
<dbReference type="InterPro" id="IPR036477">
    <property type="entry name" value="Formyl_transf_N_sf"/>
</dbReference>
<name>A0ABW2QAC3_9MICO</name>
<feature type="domain" description="Formyl transferase N-terminal" evidence="6">
    <location>
        <begin position="3"/>
        <end position="179"/>
    </location>
</feature>
<evidence type="ECO:0000256" key="3">
    <source>
        <dbReference type="ARBA" id="ARBA00022679"/>
    </source>
</evidence>